<keyword evidence="3" id="KW-1185">Reference proteome</keyword>
<dbReference type="STRING" id="1071378.G0W681"/>
<dbReference type="KEGG" id="ndi:NDAI_0B02570"/>
<dbReference type="GeneID" id="11497807"/>
<protein>
    <submittedName>
        <fullName evidence="2">Uncharacterized protein</fullName>
    </submittedName>
</protein>
<feature type="compositionally biased region" description="Polar residues" evidence="1">
    <location>
        <begin position="18"/>
        <end position="36"/>
    </location>
</feature>
<evidence type="ECO:0000313" key="2">
    <source>
        <dbReference type="EMBL" id="CCD23292.1"/>
    </source>
</evidence>
<reference evidence="2 3" key="1">
    <citation type="journal article" date="2011" name="Proc. Natl. Acad. Sci. U.S.A.">
        <title>Evolutionary erosion of yeast sex chromosomes by mating-type switching accidents.</title>
        <authorList>
            <person name="Gordon J.L."/>
            <person name="Armisen D."/>
            <person name="Proux-Wera E."/>
            <person name="Oheigeartaigh S.S."/>
            <person name="Byrne K.P."/>
            <person name="Wolfe K.H."/>
        </authorList>
    </citation>
    <scope>NUCLEOTIDE SEQUENCE [LARGE SCALE GENOMIC DNA]</scope>
    <source>
        <strain evidence="3">ATCC 10597 / BCRC 20456 / CBS 421 / NBRC 0211 / NRRL Y-12639</strain>
    </source>
</reference>
<dbReference type="InterPro" id="IPR024274">
    <property type="entry name" value="APC9"/>
</dbReference>
<dbReference type="GO" id="GO:0005680">
    <property type="term" value="C:anaphase-promoting complex"/>
    <property type="evidence" value="ECO:0007669"/>
    <property type="project" value="InterPro"/>
</dbReference>
<dbReference type="EMBL" id="HE580268">
    <property type="protein sequence ID" value="CCD23292.1"/>
    <property type="molecule type" value="Genomic_DNA"/>
</dbReference>
<sequence length="318" mass="36334">MIEDEANNNNNNNVNNNGAFQSLSNNPSSLWGTPQRQGAIHFHNHKNDNNATDVFNTPLRRPTRSTANHLSSSEHHLVSHSDCNDGNGTRNDDIDYVMDDKDHLNSSHREEEEGYKYDYRPFIDKDLVQEHKINNLLRSEKAIHCLIFHKNGHSNESTSFFMEDSYKPDLQLHCGDEDGDEIHDQAQYPAGSLITRIPNCNANHLYGLFNCIPLLPSKRGNSSMETALRDFWDDNDDTGLLSAIDSAHRVKLGEIFKRECELFQELQLQSQSQSQSQEDGTEVDIGDAFNQEITVDEIKRQCHEIYEEDEETTIPTLM</sequence>
<proteinExistence type="predicted"/>
<dbReference type="Proteomes" id="UP000000689">
    <property type="component" value="Chromosome 2"/>
</dbReference>
<name>G0W681_NAUDC</name>
<feature type="compositionally biased region" description="Basic and acidic residues" evidence="1">
    <location>
        <begin position="72"/>
        <end position="83"/>
    </location>
</feature>
<feature type="compositionally biased region" description="Low complexity" evidence="1">
    <location>
        <begin position="7"/>
        <end position="17"/>
    </location>
</feature>
<evidence type="ECO:0000256" key="1">
    <source>
        <dbReference type="SAM" id="MobiDB-lite"/>
    </source>
</evidence>
<dbReference type="AlphaFoldDB" id="G0W681"/>
<dbReference type="Pfam" id="PF12856">
    <property type="entry name" value="ANAPC9"/>
    <property type="match status" value="1"/>
</dbReference>
<dbReference type="RefSeq" id="XP_003668535.1">
    <property type="nucleotide sequence ID" value="XM_003668487.1"/>
</dbReference>
<feature type="region of interest" description="Disordered" evidence="1">
    <location>
        <begin position="1"/>
        <end position="96"/>
    </location>
</feature>
<evidence type="ECO:0000313" key="3">
    <source>
        <dbReference type="Proteomes" id="UP000000689"/>
    </source>
</evidence>
<dbReference type="HOGENOM" id="CLU_077720_0_0_1"/>
<organism evidence="2 3">
    <name type="scientific">Naumovozyma dairenensis (strain ATCC 10597 / BCRC 20456 / CBS 421 / NBRC 0211 / NRRL Y-12639)</name>
    <name type="common">Saccharomyces dairenensis</name>
    <dbReference type="NCBI Taxonomy" id="1071378"/>
    <lineage>
        <taxon>Eukaryota</taxon>
        <taxon>Fungi</taxon>
        <taxon>Dikarya</taxon>
        <taxon>Ascomycota</taxon>
        <taxon>Saccharomycotina</taxon>
        <taxon>Saccharomycetes</taxon>
        <taxon>Saccharomycetales</taxon>
        <taxon>Saccharomycetaceae</taxon>
        <taxon>Naumovozyma</taxon>
    </lineage>
</organism>
<accession>G0W681</accession>
<gene>
    <name evidence="2" type="primary">NDAI0B02570</name>
    <name evidence="2" type="ordered locus">NDAI_0B02570</name>
</gene>
<dbReference type="OrthoDB" id="4061647at2759"/>